<evidence type="ECO:0000256" key="1">
    <source>
        <dbReference type="SAM" id="Phobius"/>
    </source>
</evidence>
<keyword evidence="1" id="KW-1133">Transmembrane helix</keyword>
<gene>
    <name evidence="2" type="ORF">FEZ63_13765</name>
</gene>
<sequence length="138" mass="14431">MSLTGISALSVFLAAIAAWLVGAVWYMGLAKPWMAAIGKTREELVGPSGKPSIVPFVTSFLAELVMAVVLAGFIVQIGTVDVAHGMAVAFMAWLGFVATSMVVNHGFGGARPMLTVIDSGHWLAVLLVEGAVIGWFGR</sequence>
<dbReference type="OrthoDB" id="344736at2"/>
<protein>
    <submittedName>
        <fullName evidence="2">DUF1761 domain-containing protein</fullName>
    </submittedName>
</protein>
<dbReference type="EMBL" id="VCMV01000021">
    <property type="protein sequence ID" value="KAB0266430.1"/>
    <property type="molecule type" value="Genomic_DNA"/>
</dbReference>
<dbReference type="InterPro" id="IPR013879">
    <property type="entry name" value="DUF1761"/>
</dbReference>
<keyword evidence="3" id="KW-1185">Reference proteome</keyword>
<evidence type="ECO:0000313" key="3">
    <source>
        <dbReference type="Proteomes" id="UP000325684"/>
    </source>
</evidence>
<dbReference type="Pfam" id="PF08570">
    <property type="entry name" value="DUF1761"/>
    <property type="match status" value="1"/>
</dbReference>
<dbReference type="Proteomes" id="UP000325684">
    <property type="component" value="Unassembled WGS sequence"/>
</dbReference>
<name>A0A5N3P9L4_9HYPH</name>
<organism evidence="2 3">
    <name type="scientific">Microvirga brassicacearum</name>
    <dbReference type="NCBI Taxonomy" id="2580413"/>
    <lineage>
        <taxon>Bacteria</taxon>
        <taxon>Pseudomonadati</taxon>
        <taxon>Pseudomonadota</taxon>
        <taxon>Alphaproteobacteria</taxon>
        <taxon>Hyphomicrobiales</taxon>
        <taxon>Methylobacteriaceae</taxon>
        <taxon>Microvirga</taxon>
    </lineage>
</organism>
<proteinExistence type="predicted"/>
<reference evidence="2 3" key="1">
    <citation type="journal article" date="2019" name="Microorganisms">
        <title>Genome Insights into the Novel Species Microvirga brassicacearum, a Rapeseed Endophyte with Biotechnological Potential.</title>
        <authorList>
            <person name="Jimenez-Gomez A."/>
            <person name="Saati-Santamaria Z."/>
            <person name="Igual J.M."/>
            <person name="Rivas R."/>
            <person name="Mateos P.F."/>
            <person name="Garcia-Fraile P."/>
        </authorList>
    </citation>
    <scope>NUCLEOTIDE SEQUENCE [LARGE SCALE GENOMIC DNA]</scope>
    <source>
        <strain evidence="2 3">CDVBN77</strain>
    </source>
</reference>
<dbReference type="RefSeq" id="WP_150945389.1">
    <property type="nucleotide sequence ID" value="NZ_VCMV01000021.1"/>
</dbReference>
<accession>A0A5N3P9L4</accession>
<dbReference type="AlphaFoldDB" id="A0A5N3P9L4"/>
<keyword evidence="1" id="KW-0472">Membrane</keyword>
<feature type="transmembrane region" description="Helical" evidence="1">
    <location>
        <begin position="7"/>
        <end position="27"/>
    </location>
</feature>
<feature type="transmembrane region" description="Helical" evidence="1">
    <location>
        <begin position="87"/>
        <end position="107"/>
    </location>
</feature>
<feature type="transmembrane region" description="Helical" evidence="1">
    <location>
        <begin position="53"/>
        <end position="75"/>
    </location>
</feature>
<comment type="caution">
    <text evidence="2">The sequence shown here is derived from an EMBL/GenBank/DDBJ whole genome shotgun (WGS) entry which is preliminary data.</text>
</comment>
<feature type="transmembrane region" description="Helical" evidence="1">
    <location>
        <begin position="119"/>
        <end position="137"/>
    </location>
</feature>
<keyword evidence="1" id="KW-0812">Transmembrane</keyword>
<evidence type="ECO:0000313" key="2">
    <source>
        <dbReference type="EMBL" id="KAB0266430.1"/>
    </source>
</evidence>